<dbReference type="Gene3D" id="3.40.50.1010">
    <property type="entry name" value="5'-nuclease"/>
    <property type="match status" value="1"/>
</dbReference>
<reference evidence="2 3" key="1">
    <citation type="submission" date="2016-10" db="EMBL/GenBank/DDBJ databases">
        <authorList>
            <person name="de Groot N.N."/>
        </authorList>
    </citation>
    <scope>NUCLEOTIDE SEQUENCE [LARGE SCALE GENOMIC DNA]</scope>
    <source>
        <strain evidence="2 3">B25</strain>
    </source>
</reference>
<dbReference type="InterPro" id="IPR029060">
    <property type="entry name" value="PIN-like_dom_sf"/>
</dbReference>
<organism evidence="2 3">
    <name type="scientific">Treponema bryantii</name>
    <dbReference type="NCBI Taxonomy" id="163"/>
    <lineage>
        <taxon>Bacteria</taxon>
        <taxon>Pseudomonadati</taxon>
        <taxon>Spirochaetota</taxon>
        <taxon>Spirochaetia</taxon>
        <taxon>Spirochaetales</taxon>
        <taxon>Treponemataceae</taxon>
        <taxon>Treponema</taxon>
    </lineage>
</organism>
<dbReference type="SUPFAM" id="SSF88723">
    <property type="entry name" value="PIN domain-like"/>
    <property type="match status" value="1"/>
</dbReference>
<sequence length="151" mass="16771">MKDKKSDQTVTESNKIFFDTNILVYSVDENDLQKKEIASQLLTDASSSKSGIISTQSLQEFYNVAVKKLKLSKQIAKEYVELFSSQLTVRQVTVPLILNAIDISIKNKLSFWDSLILSSANDNGCIIVYSEDLNNGQIVGGTKILNPFTSV</sequence>
<evidence type="ECO:0000313" key="3">
    <source>
        <dbReference type="Proteomes" id="UP000182360"/>
    </source>
</evidence>
<protein>
    <submittedName>
        <fullName evidence="2">Predicted nucleic acid-binding protein, contains PIN domain</fullName>
    </submittedName>
</protein>
<evidence type="ECO:0000259" key="1">
    <source>
        <dbReference type="Pfam" id="PF01850"/>
    </source>
</evidence>
<dbReference type="AlphaFoldDB" id="A0A1H9FL41"/>
<gene>
    <name evidence="2" type="ORF">SAMN04487977_10478</name>
</gene>
<dbReference type="RefSeq" id="WP_074642897.1">
    <property type="nucleotide sequence ID" value="NZ_FOFU01000004.1"/>
</dbReference>
<dbReference type="Proteomes" id="UP000182360">
    <property type="component" value="Unassembled WGS sequence"/>
</dbReference>
<dbReference type="Pfam" id="PF01850">
    <property type="entry name" value="PIN"/>
    <property type="match status" value="1"/>
</dbReference>
<dbReference type="EMBL" id="FOFU01000004">
    <property type="protein sequence ID" value="SEQ38614.1"/>
    <property type="molecule type" value="Genomic_DNA"/>
</dbReference>
<evidence type="ECO:0000313" key="2">
    <source>
        <dbReference type="EMBL" id="SEQ38614.1"/>
    </source>
</evidence>
<proteinExistence type="predicted"/>
<dbReference type="InterPro" id="IPR002716">
    <property type="entry name" value="PIN_dom"/>
</dbReference>
<dbReference type="CDD" id="cd18692">
    <property type="entry name" value="PIN_VapC-like"/>
    <property type="match status" value="1"/>
</dbReference>
<accession>A0A1H9FL41</accession>
<feature type="domain" description="PIN" evidence="1">
    <location>
        <begin position="16"/>
        <end position="132"/>
    </location>
</feature>
<keyword evidence="3" id="KW-1185">Reference proteome</keyword>
<name>A0A1H9FL41_9SPIR</name>